<organism evidence="1 2">
    <name type="scientific">Pyropia yezoensis</name>
    <name type="common">Susabi-nori</name>
    <name type="synonym">Porphyra yezoensis</name>
    <dbReference type="NCBI Taxonomy" id="2788"/>
    <lineage>
        <taxon>Eukaryota</taxon>
        <taxon>Rhodophyta</taxon>
        <taxon>Bangiophyceae</taxon>
        <taxon>Bangiales</taxon>
        <taxon>Bangiaceae</taxon>
        <taxon>Pyropia</taxon>
    </lineage>
</organism>
<protein>
    <submittedName>
        <fullName evidence="1">Uncharacterized protein</fullName>
    </submittedName>
</protein>
<evidence type="ECO:0000313" key="2">
    <source>
        <dbReference type="Proteomes" id="UP000798662"/>
    </source>
</evidence>
<proteinExistence type="predicted"/>
<evidence type="ECO:0000313" key="1">
    <source>
        <dbReference type="EMBL" id="KAK1857686.1"/>
    </source>
</evidence>
<sequence length="431" mass="44831">MTTPGRMPPGGVAIYWDFENMHLSAAKLCAAAGGAAGACYTGGRVVDMDAVVAVARALGHGRVDVNRAYANWAAFGTPYAGVLNRHAVQLVQLFYRGPNSKNGADIALAMDVAEDIARFPHLHTVVLVGGDSDYIAVAQHVHARGKRVVGVGVRATTNKFWALACDDFYWYDDLVLQRPGVVPPAKRGVKAVGAAKEGVTPEEGPTPANGHGREGVREAAAAAAPRPASEPAAVPKDPLIETRVRGLLCRAILSEMETTKLPYARKASLKPRMARLDDPADPVFGRETSFYTGFKEWLNDLCGDVVISSQVTNEALLDDGQCSPPGAAAVAAVAVASAARPATASATAGAADSGESPGDPGAQRRPGGRSEPASPPPWHGGAGSSDGTPEEPHLSIVDAAWLDRIDGDESGSDGGERRFILLPPPSTAGDE</sequence>
<comment type="caution">
    <text evidence="1">The sequence shown here is derived from an EMBL/GenBank/DDBJ whole genome shotgun (WGS) entry which is preliminary data.</text>
</comment>
<accession>A0ACC3BIC7</accession>
<gene>
    <name evidence="1" type="ORF">I4F81_000301</name>
</gene>
<keyword evidence="2" id="KW-1185">Reference proteome</keyword>
<name>A0ACC3BIC7_PYRYE</name>
<dbReference type="Proteomes" id="UP000798662">
    <property type="component" value="Chromosome 1"/>
</dbReference>
<reference evidence="1" key="1">
    <citation type="submission" date="2019-11" db="EMBL/GenBank/DDBJ databases">
        <title>Nori genome reveals adaptations in red seaweeds to the harsh intertidal environment.</title>
        <authorList>
            <person name="Wang D."/>
            <person name="Mao Y."/>
        </authorList>
    </citation>
    <scope>NUCLEOTIDE SEQUENCE</scope>
    <source>
        <tissue evidence="1">Gametophyte</tissue>
    </source>
</reference>
<dbReference type="EMBL" id="CM020618">
    <property type="protein sequence ID" value="KAK1857686.1"/>
    <property type="molecule type" value="Genomic_DNA"/>
</dbReference>